<name>A0A8J2KQG0_9HEXA</name>
<evidence type="ECO:0000256" key="1">
    <source>
        <dbReference type="SAM" id="MobiDB-lite"/>
    </source>
</evidence>
<gene>
    <name evidence="2" type="ORF">AFUS01_LOCUS30952</name>
</gene>
<dbReference type="Proteomes" id="UP000708208">
    <property type="component" value="Unassembled WGS sequence"/>
</dbReference>
<dbReference type="EMBL" id="CAJVCH010482394">
    <property type="protein sequence ID" value="CAG7820567.1"/>
    <property type="molecule type" value="Genomic_DNA"/>
</dbReference>
<protein>
    <submittedName>
        <fullName evidence="2">Uncharacterized protein</fullName>
    </submittedName>
</protein>
<keyword evidence="3" id="KW-1185">Reference proteome</keyword>
<comment type="caution">
    <text evidence="2">The sequence shown here is derived from an EMBL/GenBank/DDBJ whole genome shotgun (WGS) entry which is preliminary data.</text>
</comment>
<evidence type="ECO:0000313" key="3">
    <source>
        <dbReference type="Proteomes" id="UP000708208"/>
    </source>
</evidence>
<sequence>TTLAAFHTHPIGVPGDGGNLDPGPSFGRSPW</sequence>
<organism evidence="2 3">
    <name type="scientific">Allacma fusca</name>
    <dbReference type="NCBI Taxonomy" id="39272"/>
    <lineage>
        <taxon>Eukaryota</taxon>
        <taxon>Metazoa</taxon>
        <taxon>Ecdysozoa</taxon>
        <taxon>Arthropoda</taxon>
        <taxon>Hexapoda</taxon>
        <taxon>Collembola</taxon>
        <taxon>Symphypleona</taxon>
        <taxon>Sminthuridae</taxon>
        <taxon>Allacma</taxon>
    </lineage>
</organism>
<feature type="region of interest" description="Disordered" evidence="1">
    <location>
        <begin position="1"/>
        <end position="31"/>
    </location>
</feature>
<accession>A0A8J2KQG0</accession>
<reference evidence="2" key="1">
    <citation type="submission" date="2021-06" db="EMBL/GenBank/DDBJ databases">
        <authorList>
            <person name="Hodson N. C."/>
            <person name="Mongue J. A."/>
            <person name="Jaron S. K."/>
        </authorList>
    </citation>
    <scope>NUCLEOTIDE SEQUENCE</scope>
</reference>
<proteinExistence type="predicted"/>
<evidence type="ECO:0000313" key="2">
    <source>
        <dbReference type="EMBL" id="CAG7820567.1"/>
    </source>
</evidence>
<feature type="non-terminal residue" evidence="2">
    <location>
        <position position="1"/>
    </location>
</feature>
<dbReference type="AlphaFoldDB" id="A0A8J2KQG0"/>